<dbReference type="NCBIfam" id="NF040519">
    <property type="entry name" value="Sbal_3080_fam"/>
    <property type="match status" value="1"/>
</dbReference>
<evidence type="ECO:0008006" key="3">
    <source>
        <dbReference type="Google" id="ProtNLM"/>
    </source>
</evidence>
<dbReference type="Proteomes" id="UP000237068">
    <property type="component" value="Unassembled WGS sequence"/>
</dbReference>
<dbReference type="AlphaFoldDB" id="A0A2S4APT3"/>
<name>A0A2S4APT3_STUST</name>
<organism evidence="1 2">
    <name type="scientific">Stutzerimonas stutzeri</name>
    <name type="common">Pseudomonas stutzeri</name>
    <dbReference type="NCBI Taxonomy" id="316"/>
    <lineage>
        <taxon>Bacteria</taxon>
        <taxon>Pseudomonadati</taxon>
        <taxon>Pseudomonadota</taxon>
        <taxon>Gammaproteobacteria</taxon>
        <taxon>Pseudomonadales</taxon>
        <taxon>Pseudomonadaceae</taxon>
        <taxon>Stutzerimonas</taxon>
    </lineage>
</organism>
<evidence type="ECO:0000313" key="2">
    <source>
        <dbReference type="Proteomes" id="UP000237068"/>
    </source>
</evidence>
<comment type="caution">
    <text evidence="1">The sequence shown here is derived from an EMBL/GenBank/DDBJ whole genome shotgun (WGS) entry which is preliminary data.</text>
</comment>
<dbReference type="OrthoDB" id="1436842at2"/>
<proteinExistence type="predicted"/>
<accession>A0A2S4APT3</accession>
<dbReference type="EMBL" id="PPXG01000003">
    <property type="protein sequence ID" value="POH83272.1"/>
    <property type="molecule type" value="Genomic_DNA"/>
</dbReference>
<protein>
    <recommendedName>
        <fullName evidence="3">Lipoprotein</fullName>
    </recommendedName>
</protein>
<dbReference type="RefSeq" id="WP_103455737.1">
    <property type="nucleotide sequence ID" value="NZ_JAMOHQ010000006.1"/>
</dbReference>
<dbReference type="PROSITE" id="PS51257">
    <property type="entry name" value="PROKAR_LIPOPROTEIN"/>
    <property type="match status" value="1"/>
</dbReference>
<reference evidence="1 2" key="1">
    <citation type="submission" date="2018-01" db="EMBL/GenBank/DDBJ databases">
        <title>Denitrification phenotypes of diverse strains of Pseudomonas stutzeri.</title>
        <authorList>
            <person name="Milligan D.A."/>
            <person name="Bergaust L."/>
            <person name="Bakken L.R."/>
            <person name="Frostegard A."/>
        </authorList>
    </citation>
    <scope>NUCLEOTIDE SEQUENCE [LARGE SCALE GENOMIC DNA]</scope>
    <source>
        <strain evidence="1 2">24a13</strain>
    </source>
</reference>
<evidence type="ECO:0000313" key="1">
    <source>
        <dbReference type="EMBL" id="POH83272.1"/>
    </source>
</evidence>
<sequence>MRAIPPLLLLAILSVTGCSIKQNITPVSLSAELAPEICAIPATGLRAGFNTTYQQLLRDKGFNVRQLAAGSSPNRCSLSTTYTGIWRWDLLLYMSYADIRVYEHGRQVGHAEYDARWGGGRPDKFISAENKIAELTHQLFPNGAHGLGAVAETTAVEAPMSKDSYRRHQLQQLMSENLPYDQYQQRYRELMQD</sequence>
<gene>
    <name evidence="1" type="ORF">CXK91_08575</name>
</gene>